<reference evidence="4" key="3">
    <citation type="submission" date="2016-06" db="UniProtKB">
        <authorList>
            <consortium name="WormBaseParasite"/>
        </authorList>
    </citation>
    <scope>IDENTIFICATION</scope>
</reference>
<dbReference type="CDD" id="cd03443">
    <property type="entry name" value="PaaI_thioesterase"/>
    <property type="match status" value="1"/>
</dbReference>
<feature type="region of interest" description="Disordered" evidence="1">
    <location>
        <begin position="342"/>
        <end position="418"/>
    </location>
</feature>
<dbReference type="SUPFAM" id="SSF54637">
    <property type="entry name" value="Thioesterase/thiol ester dehydrase-isomerase"/>
    <property type="match status" value="1"/>
</dbReference>
<dbReference type="Gene3D" id="3.10.129.10">
    <property type="entry name" value="Hotdog Thioesterase"/>
    <property type="match status" value="1"/>
</dbReference>
<dbReference type="InterPro" id="IPR029069">
    <property type="entry name" value="HotDog_dom_sf"/>
</dbReference>
<dbReference type="PANTHER" id="PTHR43240">
    <property type="entry name" value="1,4-DIHYDROXY-2-NAPHTHOYL-COA THIOESTERASE 1"/>
    <property type="match status" value="1"/>
</dbReference>
<reference evidence="3" key="2">
    <citation type="submission" date="2014-05" db="EMBL/GenBank/DDBJ databases">
        <title>The genome and life-stage specific transcriptomes of Globodera pallida elucidate key aspects of plant parasitism by a cyst nematode.</title>
        <authorList>
            <person name="Cotton J.A."/>
            <person name="Lilley C.J."/>
            <person name="Jones L.M."/>
            <person name="Kikuchi T."/>
            <person name="Reid A.J."/>
            <person name="Thorpe P."/>
            <person name="Tsai I.J."/>
            <person name="Beasley H."/>
            <person name="Blok V."/>
            <person name="Cock P.J.A."/>
            <person name="Van den Akker S.E."/>
            <person name="Holroyd N."/>
            <person name="Hunt M."/>
            <person name="Mantelin S."/>
            <person name="Naghra H."/>
            <person name="Pain A."/>
            <person name="Palomares-Rius J.E."/>
            <person name="Zarowiecki M."/>
            <person name="Berriman M."/>
            <person name="Jones J.T."/>
            <person name="Urwin P.E."/>
        </authorList>
    </citation>
    <scope>NUCLEOTIDE SEQUENCE [LARGE SCALE GENOMIC DNA]</scope>
    <source>
        <strain evidence="3">Lindley</strain>
    </source>
</reference>
<evidence type="ECO:0000313" key="3">
    <source>
        <dbReference type="Proteomes" id="UP000050741"/>
    </source>
</evidence>
<feature type="region of interest" description="Disordered" evidence="1">
    <location>
        <begin position="300"/>
        <end position="328"/>
    </location>
</feature>
<dbReference type="AlphaFoldDB" id="A0A183C942"/>
<proteinExistence type="predicted"/>
<organism evidence="3 4">
    <name type="scientific">Globodera pallida</name>
    <name type="common">Potato cyst nematode worm</name>
    <name type="synonym">Heterodera pallida</name>
    <dbReference type="NCBI Taxonomy" id="36090"/>
    <lineage>
        <taxon>Eukaryota</taxon>
        <taxon>Metazoa</taxon>
        <taxon>Ecdysozoa</taxon>
        <taxon>Nematoda</taxon>
        <taxon>Chromadorea</taxon>
        <taxon>Rhabditida</taxon>
        <taxon>Tylenchina</taxon>
        <taxon>Tylenchomorpha</taxon>
        <taxon>Tylenchoidea</taxon>
        <taxon>Heteroderidae</taxon>
        <taxon>Heteroderinae</taxon>
        <taxon>Globodera</taxon>
    </lineage>
</organism>
<dbReference type="GO" id="GO:0061522">
    <property type="term" value="F:1,4-dihydroxy-2-naphthoyl-CoA thioesterase activity"/>
    <property type="evidence" value="ECO:0007669"/>
    <property type="project" value="TreeGrafter"/>
</dbReference>
<sequence length="674" mass="73359">MDKSLSNIKKLELLDEMFIALPDELLKRLPVPAAFRKLPSAQQKRVHRIYYSKTIGFDDKMREVGRLITRLSTDQQRRLMPIHPVEEGPPNKHIPTLVEFDVPVLLQFNGHLETHLLQAYMDSANFSFLRWLVGKKGIDEMSRARLVGVLLKQTYQMDPDNFPLPLNGDSHEITDDIRNLGVRLMFGQNPFDRVDPFKAKLQTLRRLFAKRTQEGKPPKVGEATIEPASDFAEASSISAREARSSPLARRSSRPSSRACSRISGRAGAGGGDERDHVAGGIGEELRLAPPVDRMHRAVGEAERRDLGAGRRGAGPEIGTGRRRAPAPQHRAACPDIARHRQPAAEGAAGRCRHPPHRGGAGDAGRERHRRAFEQHAPMRSASRLVRNGGSNSGSLVSASTSGCSNSSAPPPSPNSRVARPIASSASLAGQSAKVAASMRQAGPSRHARTMPGAAARAATIAARDRDADDQLEQIIDVRRRGAQRAMHRDIGAQLGDLAEIDLQQPHISPSGGKDPTGARLGEGRYGASYKHTAPSTFDPLRFFELRFASHGTRLGIGYRDHGPDWAELELPYRADMIGDPASGVLASGPILALMDMATAVSVWLRAGAFVPQATLDLRIDYLRPATPGRAVIGRGECYRLTRSIAFVRGQAHDGDPDDPIAHVAGTFMATEGYR</sequence>
<feature type="region of interest" description="Disordered" evidence="1">
    <location>
        <begin position="209"/>
        <end position="288"/>
    </location>
</feature>
<evidence type="ECO:0000313" key="4">
    <source>
        <dbReference type="WBParaSite" id="GPLIN_000938900"/>
    </source>
</evidence>
<reference evidence="3" key="1">
    <citation type="submission" date="2013-12" db="EMBL/GenBank/DDBJ databases">
        <authorList>
            <person name="Aslett M."/>
        </authorList>
    </citation>
    <scope>NUCLEOTIDE SEQUENCE [LARGE SCALE GENOMIC DNA]</scope>
    <source>
        <strain evidence="3">Lindley</strain>
    </source>
</reference>
<dbReference type="InterPro" id="IPR006683">
    <property type="entry name" value="Thioestr_dom"/>
</dbReference>
<dbReference type="GO" id="GO:0005829">
    <property type="term" value="C:cytosol"/>
    <property type="evidence" value="ECO:0007669"/>
    <property type="project" value="TreeGrafter"/>
</dbReference>
<name>A0A183C942_GLOPA</name>
<dbReference type="WBParaSite" id="GPLIN_000938900">
    <property type="protein sequence ID" value="GPLIN_000938900"/>
    <property type="gene ID" value="GPLIN_000938900"/>
</dbReference>
<evidence type="ECO:0000256" key="1">
    <source>
        <dbReference type="SAM" id="MobiDB-lite"/>
    </source>
</evidence>
<feature type="compositionally biased region" description="Low complexity" evidence="1">
    <location>
        <begin position="397"/>
        <end position="407"/>
    </location>
</feature>
<protein>
    <submittedName>
        <fullName evidence="4">4HBT domain-containing protein</fullName>
    </submittedName>
</protein>
<evidence type="ECO:0000259" key="2">
    <source>
        <dbReference type="Pfam" id="PF03061"/>
    </source>
</evidence>
<feature type="compositionally biased region" description="Low complexity" evidence="1">
    <location>
        <begin position="232"/>
        <end position="265"/>
    </location>
</feature>
<dbReference type="Pfam" id="PF03061">
    <property type="entry name" value="4HBT"/>
    <property type="match status" value="1"/>
</dbReference>
<dbReference type="Proteomes" id="UP000050741">
    <property type="component" value="Unassembled WGS sequence"/>
</dbReference>
<feature type="domain" description="Thioesterase" evidence="2">
    <location>
        <begin position="583"/>
        <end position="657"/>
    </location>
</feature>
<dbReference type="PANTHER" id="PTHR43240:SF7">
    <property type="entry name" value="BLR7284 PROTEIN"/>
    <property type="match status" value="1"/>
</dbReference>
<keyword evidence="3" id="KW-1185">Reference proteome</keyword>
<accession>A0A183C942</accession>